<keyword evidence="2 16" id="KW-1003">Cell membrane</keyword>
<dbReference type="NCBIfam" id="NF003756">
    <property type="entry name" value="PRK05349.1"/>
    <property type="match status" value="1"/>
</dbReference>
<keyword evidence="15 16" id="KW-0739">Sodium transport</keyword>
<keyword evidence="6 16" id="KW-0288">FMN</keyword>
<evidence type="ECO:0000256" key="2">
    <source>
        <dbReference type="ARBA" id="ARBA00022475"/>
    </source>
</evidence>
<dbReference type="GO" id="GO:0055085">
    <property type="term" value="P:transmembrane transport"/>
    <property type="evidence" value="ECO:0007669"/>
    <property type="project" value="InterPro"/>
</dbReference>
<feature type="transmembrane region" description="Helical" evidence="16">
    <location>
        <begin position="57"/>
        <end position="74"/>
    </location>
</feature>
<evidence type="ECO:0000256" key="10">
    <source>
        <dbReference type="ARBA" id="ARBA00023027"/>
    </source>
</evidence>
<dbReference type="InterPro" id="IPR004338">
    <property type="entry name" value="NqrB/RnfD"/>
</dbReference>
<keyword evidence="14 16" id="KW-0472">Membrane</keyword>
<feature type="transmembrane region" description="Helical" evidence="16">
    <location>
        <begin position="342"/>
        <end position="359"/>
    </location>
</feature>
<accession>A0A517TEP2</accession>
<feature type="modified residue" description="FMN phosphoryl threonine" evidence="16 17">
    <location>
        <position position="249"/>
    </location>
</feature>
<keyword evidence="10 16" id="KW-0520">NAD</keyword>
<evidence type="ECO:0000313" key="19">
    <source>
        <dbReference type="Proteomes" id="UP000319976"/>
    </source>
</evidence>
<feature type="transmembrane region" description="Helical" evidence="16">
    <location>
        <begin position="371"/>
        <end position="389"/>
    </location>
</feature>
<dbReference type="NCBIfam" id="TIGR01937">
    <property type="entry name" value="nqrB"/>
    <property type="match status" value="1"/>
</dbReference>
<keyword evidence="12 16" id="KW-0406">Ion transport</keyword>
<comment type="function">
    <text evidence="16">NQR complex catalyzes the reduction of ubiquinone-1 to ubiquinol by two successive reactions, coupled with the transport of Na(+) ions from the cytoplasm to the periplasm. NqrA to NqrE are probably involved in the second step, the conversion of ubisemiquinone to ubiquinol.</text>
</comment>
<dbReference type="Proteomes" id="UP000319976">
    <property type="component" value="Chromosome"/>
</dbReference>
<dbReference type="KEGG" id="chya:V22_41150"/>
<dbReference type="HAMAP" id="MF_00426">
    <property type="entry name" value="NqrB"/>
    <property type="match status" value="1"/>
</dbReference>
<evidence type="ECO:0000313" key="18">
    <source>
        <dbReference type="EMBL" id="QDT66843.1"/>
    </source>
</evidence>
<keyword evidence="19" id="KW-1185">Reference proteome</keyword>
<dbReference type="OrthoDB" id="9776359at2"/>
<keyword evidence="4 16" id="KW-0597">Phosphoprotein</keyword>
<gene>
    <name evidence="16 18" type="primary">nqrB</name>
    <name evidence="18" type="ORF">V22_41150</name>
</gene>
<evidence type="ECO:0000256" key="17">
    <source>
        <dbReference type="PIRSR" id="PIRSR016055-50"/>
    </source>
</evidence>
<evidence type="ECO:0000256" key="12">
    <source>
        <dbReference type="ARBA" id="ARBA00023065"/>
    </source>
</evidence>
<dbReference type="EMBL" id="CP036316">
    <property type="protein sequence ID" value="QDT66843.1"/>
    <property type="molecule type" value="Genomic_DNA"/>
</dbReference>
<dbReference type="RefSeq" id="WP_145266308.1">
    <property type="nucleotide sequence ID" value="NZ_CP036316.1"/>
</dbReference>
<evidence type="ECO:0000256" key="13">
    <source>
        <dbReference type="ARBA" id="ARBA00023075"/>
    </source>
</evidence>
<evidence type="ECO:0000256" key="3">
    <source>
        <dbReference type="ARBA" id="ARBA00022519"/>
    </source>
</evidence>
<sequence>MKPLRNMLDKFEPLFHEGGKLERLYPLYEAMDTFLYTPGEVSTTGSHVRDGIDLKRMMSMVIVALTPCIIFGLWNTGYQANQALAEFVEKGVIEQAHQVGWRGAILDATVGYSASNPIACIVQGLLWFLPIYIVTMAVGGTCELIFSIVRKHEINEGFLVTGMLYPLTLPPTCPLWQVGLGIAFGVVLGKEVFGGTGKNFLNIALTSRAFLYFAYPAELIGDKVWNAASMVLRQPDGSFNAVDGWSAATMLTWLGSSKGQTDLTGVTEATGVNFMWAFIGNIEGCIGSTSALACIIGAAILIFAGIGSWRIMAGCCIGLFVFSGFLWAIGSDTNSMFAIPPWYHLVIGGFAFGAVYMATDPVSASMTDTGRWWYGILIGVMTALIRVINPAFPEGIMLAILFGNVFAPLIDYFVVQANIKRRLARSVA</sequence>
<comment type="catalytic activity">
    <reaction evidence="16">
        <text>a ubiquinone + n Na(+)(in) + NADH + H(+) = a ubiquinol + n Na(+)(out) + NAD(+)</text>
        <dbReference type="Rhea" id="RHEA:47748"/>
        <dbReference type="Rhea" id="RHEA-COMP:9565"/>
        <dbReference type="Rhea" id="RHEA-COMP:9566"/>
        <dbReference type="ChEBI" id="CHEBI:15378"/>
        <dbReference type="ChEBI" id="CHEBI:16389"/>
        <dbReference type="ChEBI" id="CHEBI:17976"/>
        <dbReference type="ChEBI" id="CHEBI:29101"/>
        <dbReference type="ChEBI" id="CHEBI:57540"/>
        <dbReference type="ChEBI" id="CHEBI:57945"/>
        <dbReference type="EC" id="7.2.1.1"/>
    </reaction>
</comment>
<keyword evidence="5 16" id="KW-0285">Flavoprotein</keyword>
<evidence type="ECO:0000256" key="11">
    <source>
        <dbReference type="ARBA" id="ARBA00023053"/>
    </source>
</evidence>
<comment type="subunit">
    <text evidence="16">Composed of six subunits; NqrA, NqrB, NqrC, NqrD, NqrE and NqrF.</text>
</comment>
<keyword evidence="1 16" id="KW-0813">Transport</keyword>
<dbReference type="EC" id="7.2.1.1" evidence="16"/>
<keyword evidence="11 16" id="KW-0915">Sodium</keyword>
<feature type="transmembrane region" description="Helical" evidence="16">
    <location>
        <begin position="274"/>
        <end position="304"/>
    </location>
</feature>
<comment type="caution">
    <text evidence="16">Lacks conserved residue(s) required for the propagation of feature annotation.</text>
</comment>
<dbReference type="PANTHER" id="PTHR30578:SF1">
    <property type="entry name" value="NA(+)-TRANSLOCATING NADH-QUINONE REDUCTASE SUBUNIT B"/>
    <property type="match status" value="1"/>
</dbReference>
<reference evidence="18 19" key="1">
    <citation type="submission" date="2019-02" db="EMBL/GenBank/DDBJ databases">
        <title>Deep-cultivation of Planctomycetes and their phenomic and genomic characterization uncovers novel biology.</title>
        <authorList>
            <person name="Wiegand S."/>
            <person name="Jogler M."/>
            <person name="Boedeker C."/>
            <person name="Pinto D."/>
            <person name="Vollmers J."/>
            <person name="Rivas-Marin E."/>
            <person name="Kohn T."/>
            <person name="Peeters S.H."/>
            <person name="Heuer A."/>
            <person name="Rast P."/>
            <person name="Oberbeckmann S."/>
            <person name="Bunk B."/>
            <person name="Jeske O."/>
            <person name="Meyerdierks A."/>
            <person name="Storesund J.E."/>
            <person name="Kallscheuer N."/>
            <person name="Luecker S."/>
            <person name="Lage O.M."/>
            <person name="Pohl T."/>
            <person name="Merkel B.J."/>
            <person name="Hornburger P."/>
            <person name="Mueller R.-W."/>
            <person name="Bruemmer F."/>
            <person name="Labrenz M."/>
            <person name="Spormann A.M."/>
            <person name="Op den Camp H."/>
            <person name="Overmann J."/>
            <person name="Amann R."/>
            <person name="Jetten M.S.M."/>
            <person name="Mascher T."/>
            <person name="Medema M.H."/>
            <person name="Devos D.P."/>
            <person name="Kaster A.-K."/>
            <person name="Ovreas L."/>
            <person name="Rohde M."/>
            <person name="Galperin M.Y."/>
            <person name="Jogler C."/>
        </authorList>
    </citation>
    <scope>NUCLEOTIDE SEQUENCE [LARGE SCALE GENOMIC DNA]</scope>
    <source>
        <strain evidence="18 19">V22</strain>
    </source>
</reference>
<keyword evidence="18" id="KW-0560">Oxidoreductase</keyword>
<feature type="transmembrane region" description="Helical" evidence="16">
    <location>
        <begin position="311"/>
        <end position="330"/>
    </location>
</feature>
<dbReference type="GO" id="GO:0016655">
    <property type="term" value="F:oxidoreductase activity, acting on NAD(P)H, quinone or similar compound as acceptor"/>
    <property type="evidence" value="ECO:0007669"/>
    <property type="project" value="UniProtKB-UniRule"/>
</dbReference>
<keyword evidence="7 16" id="KW-0812">Transmembrane</keyword>
<dbReference type="PANTHER" id="PTHR30578">
    <property type="entry name" value="ELECTRON TRANSPORT COMPLEX PROTEIN RNFD"/>
    <property type="match status" value="1"/>
</dbReference>
<evidence type="ECO:0000256" key="5">
    <source>
        <dbReference type="ARBA" id="ARBA00022630"/>
    </source>
</evidence>
<organism evidence="18 19">
    <name type="scientific">Calycomorphotria hydatis</name>
    <dbReference type="NCBI Taxonomy" id="2528027"/>
    <lineage>
        <taxon>Bacteria</taxon>
        <taxon>Pseudomonadati</taxon>
        <taxon>Planctomycetota</taxon>
        <taxon>Planctomycetia</taxon>
        <taxon>Planctomycetales</taxon>
        <taxon>Planctomycetaceae</taxon>
        <taxon>Calycomorphotria</taxon>
    </lineage>
</organism>
<keyword evidence="8 16" id="KW-1278">Translocase</keyword>
<dbReference type="InterPro" id="IPR010966">
    <property type="entry name" value="NqrB"/>
</dbReference>
<proteinExistence type="inferred from homology"/>
<evidence type="ECO:0000256" key="15">
    <source>
        <dbReference type="ARBA" id="ARBA00023201"/>
    </source>
</evidence>
<protein>
    <recommendedName>
        <fullName evidence="16">Na(+)-translocating NADH-quinone reductase subunit B</fullName>
        <shortName evidence="16">Na(+)-NQR subunit B</shortName>
        <shortName evidence="16">Na(+)-translocating NQR subunit B</shortName>
        <ecNumber evidence="16">7.2.1.1</ecNumber>
    </recommendedName>
    <alternativeName>
        <fullName evidence="16">NQR complex subunit B</fullName>
    </alternativeName>
    <alternativeName>
        <fullName evidence="16">NQR-1 subunit B</fullName>
    </alternativeName>
</protein>
<evidence type="ECO:0000256" key="6">
    <source>
        <dbReference type="ARBA" id="ARBA00022643"/>
    </source>
</evidence>
<dbReference type="Pfam" id="PF03116">
    <property type="entry name" value="NQR2_RnfD_RnfE"/>
    <property type="match status" value="1"/>
</dbReference>
<dbReference type="AlphaFoldDB" id="A0A517TEP2"/>
<keyword evidence="13 16" id="KW-0830">Ubiquinone</keyword>
<name>A0A517TEP2_9PLAN</name>
<evidence type="ECO:0000256" key="7">
    <source>
        <dbReference type="ARBA" id="ARBA00022692"/>
    </source>
</evidence>
<dbReference type="GO" id="GO:0005886">
    <property type="term" value="C:plasma membrane"/>
    <property type="evidence" value="ECO:0007669"/>
    <property type="project" value="UniProtKB-SubCell"/>
</dbReference>
<dbReference type="GO" id="GO:0010181">
    <property type="term" value="F:FMN binding"/>
    <property type="evidence" value="ECO:0007669"/>
    <property type="project" value="InterPro"/>
</dbReference>
<evidence type="ECO:0000256" key="9">
    <source>
        <dbReference type="ARBA" id="ARBA00022989"/>
    </source>
</evidence>
<feature type="transmembrane region" description="Helical" evidence="16">
    <location>
        <begin position="395"/>
        <end position="415"/>
    </location>
</feature>
<evidence type="ECO:0000256" key="4">
    <source>
        <dbReference type="ARBA" id="ARBA00022553"/>
    </source>
</evidence>
<dbReference type="GO" id="GO:0006814">
    <property type="term" value="P:sodium ion transport"/>
    <property type="evidence" value="ECO:0007669"/>
    <property type="project" value="UniProtKB-UniRule"/>
</dbReference>
<evidence type="ECO:0000256" key="16">
    <source>
        <dbReference type="HAMAP-Rule" id="MF_00426"/>
    </source>
</evidence>
<feature type="transmembrane region" description="Helical" evidence="16">
    <location>
        <begin position="125"/>
        <end position="146"/>
    </location>
</feature>
<comment type="cofactor">
    <cofactor evidence="16 17">
        <name>FMN</name>
        <dbReference type="ChEBI" id="CHEBI:58210"/>
    </cofactor>
</comment>
<comment type="similarity">
    <text evidence="16">Belongs to the NqrB/RnfD family.</text>
</comment>
<evidence type="ECO:0000256" key="8">
    <source>
        <dbReference type="ARBA" id="ARBA00022967"/>
    </source>
</evidence>
<evidence type="ECO:0000256" key="14">
    <source>
        <dbReference type="ARBA" id="ARBA00023136"/>
    </source>
</evidence>
<dbReference type="GO" id="GO:0022904">
    <property type="term" value="P:respiratory electron transport chain"/>
    <property type="evidence" value="ECO:0007669"/>
    <property type="project" value="InterPro"/>
</dbReference>
<comment type="subcellular location">
    <subcellularLocation>
        <location evidence="16">Cell membrane</location>
        <topology evidence="16">Multi-pass membrane protein</topology>
    </subcellularLocation>
</comment>
<dbReference type="PIRSF" id="PIRSF016055">
    <property type="entry name" value="NADH-UbQ_OxRdtase_B_su"/>
    <property type="match status" value="1"/>
</dbReference>
<keyword evidence="9 16" id="KW-1133">Transmembrane helix</keyword>
<keyword evidence="3" id="KW-0997">Cell inner membrane</keyword>
<evidence type="ECO:0000256" key="1">
    <source>
        <dbReference type="ARBA" id="ARBA00022448"/>
    </source>
</evidence>